<evidence type="ECO:0000313" key="2">
    <source>
        <dbReference type="Proteomes" id="UP001155240"/>
    </source>
</evidence>
<gene>
    <name evidence="1" type="ORF">NB037_18130</name>
</gene>
<dbReference type="RefSeq" id="WP_251948274.1">
    <property type="nucleotide sequence ID" value="NZ_JAMRYM010000140.1"/>
</dbReference>
<protein>
    <submittedName>
        <fullName evidence="1">Uncharacterized protein</fullName>
    </submittedName>
</protein>
<dbReference type="AlphaFoldDB" id="A0A9X2IVB0"/>
<sequence>MAVDQAGFTLVDVLERIPLPPDSQIVGSLLGDLQSVDATGTRTFYYLRPGEDTVLPKWIANLARASHALAAGHVYVVVSSYADELVRSCTDAGAGLLRLSEDGVFEMVVDYTETAPKSLEDATSDRITAIRRSMERRLEMIKVDIDARVSASASILSGMENDAAEQYLNKFEAEYRAMDSWGTDMSKRLDGLGGRSTPAEIAEVADLVDEGPRVPVERPVR</sequence>
<evidence type="ECO:0000313" key="1">
    <source>
        <dbReference type="EMBL" id="MCM6764338.1"/>
    </source>
</evidence>
<organism evidence="1 2">
    <name type="scientific">Rathayibacter rubneri</name>
    <dbReference type="NCBI Taxonomy" id="2950106"/>
    <lineage>
        <taxon>Bacteria</taxon>
        <taxon>Bacillati</taxon>
        <taxon>Actinomycetota</taxon>
        <taxon>Actinomycetes</taxon>
        <taxon>Micrococcales</taxon>
        <taxon>Microbacteriaceae</taxon>
        <taxon>Rathayibacter</taxon>
    </lineage>
</organism>
<keyword evidence="2" id="KW-1185">Reference proteome</keyword>
<name>A0A9X2IVB0_9MICO</name>
<accession>A0A9X2IVB0</accession>
<comment type="caution">
    <text evidence="1">The sequence shown here is derived from an EMBL/GenBank/DDBJ whole genome shotgun (WGS) entry which is preliminary data.</text>
</comment>
<proteinExistence type="predicted"/>
<dbReference type="EMBL" id="JAMRYM010000140">
    <property type="protein sequence ID" value="MCM6764338.1"/>
    <property type="molecule type" value="Genomic_DNA"/>
</dbReference>
<dbReference type="Proteomes" id="UP001155240">
    <property type="component" value="Unassembled WGS sequence"/>
</dbReference>
<reference evidence="1" key="1">
    <citation type="submission" date="2022-06" db="EMBL/GenBank/DDBJ databases">
        <title>Whole genome shotgun sequencing (WGS) of Rathayibacter sp. ZW T2_19, isolated from stored onions (Allium cepa).</title>
        <authorList>
            <person name="Stoll D.A."/>
            <person name="Huch M."/>
        </authorList>
    </citation>
    <scope>NUCLEOTIDE SEQUENCE</scope>
    <source>
        <strain evidence="1">ZW T2_19</strain>
    </source>
</reference>